<dbReference type="NCBIfam" id="TIGR04267">
    <property type="entry name" value="mod_HExxH"/>
    <property type="match status" value="1"/>
</dbReference>
<name>A0ABW1G134_9ACTN</name>
<evidence type="ECO:0000313" key="1">
    <source>
        <dbReference type="EMBL" id="MFC5907675.1"/>
    </source>
</evidence>
<organism evidence="1 2">
    <name type="scientific">Streptacidiphilus monticola</name>
    <dbReference type="NCBI Taxonomy" id="2161674"/>
    <lineage>
        <taxon>Bacteria</taxon>
        <taxon>Bacillati</taxon>
        <taxon>Actinomycetota</taxon>
        <taxon>Actinomycetes</taxon>
        <taxon>Kitasatosporales</taxon>
        <taxon>Streptomycetaceae</taxon>
        <taxon>Streptacidiphilus</taxon>
    </lineage>
</organism>
<keyword evidence="2" id="KW-1185">Reference proteome</keyword>
<evidence type="ECO:0000313" key="2">
    <source>
        <dbReference type="Proteomes" id="UP001596174"/>
    </source>
</evidence>
<accession>A0ABW1G134</accession>
<protein>
    <submittedName>
        <fullName evidence="1">HEXXH motif domain-containing protein</fullName>
    </submittedName>
</protein>
<dbReference type="RefSeq" id="WP_380582336.1">
    <property type="nucleotide sequence ID" value="NZ_JBHSQJ010000038.1"/>
</dbReference>
<reference evidence="2" key="1">
    <citation type="journal article" date="2019" name="Int. J. Syst. Evol. Microbiol.">
        <title>The Global Catalogue of Microorganisms (GCM) 10K type strain sequencing project: providing services to taxonomists for standard genome sequencing and annotation.</title>
        <authorList>
            <consortium name="The Broad Institute Genomics Platform"/>
            <consortium name="The Broad Institute Genome Sequencing Center for Infectious Disease"/>
            <person name="Wu L."/>
            <person name="Ma J."/>
        </authorList>
    </citation>
    <scope>NUCLEOTIDE SEQUENCE [LARGE SCALE GENOMIC DNA]</scope>
    <source>
        <strain evidence="2">JCM 4816</strain>
    </source>
</reference>
<gene>
    <name evidence="1" type="ORF">ACFP3V_10625</name>
</gene>
<sequence length="569" mass="60489">MRPHVLPRADLEELLAARGSAAAVRRLADSEWSWRLQLLTALRRALTDAGRDYTDAWQLLGRAQRTAPGPVRELLLHPGVGTWAAHALRLVRGSAVSPHPGDVEPRRLYAVAAAAAAVAGLEGRLAVPAWQGTVSLPSLGLAVLADPGGAREEWSEAVVAFGGGAARVAGAAEWLPLRQLGIGTAVLDDVDPYRGLLRAELPQRLSDADCEEWRAVAEAGLEVLRQVDPDAAEAIVAGLRVVVPLAAAEPHRPRSASSGDAFGAVLASFPDSAEQFAATLVHEFAHNRLGALFHLQDFYAEGDGRLRYAPWRDDPRPLGGLLQGVYAFTAVARFWQARATGGDQLARFEAALWRRQTRRALESLADDPALTGAGRRLVAALTAELASLPEGGQTSPAASDHAAAWRAWHLAVPREQAEGLLRRYRDGAERPEPELTADQAVVVPAPAAADFDARAVLARHRLTGAWPPPSVGGAVPGDRELAERQPRSAAEAYRAALRDDPTHVPALVGLGLALAEERTESDPTALALLRRPELVLALARHGAPPEPTATWLGHALLSPPPVPTANPGH</sequence>
<comment type="caution">
    <text evidence="1">The sequence shown here is derived from an EMBL/GenBank/DDBJ whole genome shotgun (WGS) entry which is preliminary data.</text>
</comment>
<dbReference type="EMBL" id="JBHSQJ010000038">
    <property type="protein sequence ID" value="MFC5907675.1"/>
    <property type="molecule type" value="Genomic_DNA"/>
</dbReference>
<dbReference type="Proteomes" id="UP001596174">
    <property type="component" value="Unassembled WGS sequence"/>
</dbReference>
<proteinExistence type="predicted"/>
<dbReference type="InterPro" id="IPR026337">
    <property type="entry name" value="AKG_HExxH"/>
</dbReference>